<dbReference type="InterPro" id="IPR018366">
    <property type="entry name" value="CBM2_CS"/>
</dbReference>
<keyword evidence="3" id="KW-0136">Cellulose degradation</keyword>
<dbReference type="InterPro" id="IPR002860">
    <property type="entry name" value="BNR_rpt"/>
</dbReference>
<feature type="signal peptide" evidence="9">
    <location>
        <begin position="1"/>
        <end position="23"/>
    </location>
</feature>
<proteinExistence type="inferred from homology"/>
<evidence type="ECO:0000313" key="12">
    <source>
        <dbReference type="Proteomes" id="UP000000628"/>
    </source>
</evidence>
<evidence type="ECO:0000256" key="9">
    <source>
        <dbReference type="SAM" id="SignalP"/>
    </source>
</evidence>
<dbReference type="GO" id="GO:0030245">
    <property type="term" value="P:cellulose catabolic process"/>
    <property type="evidence" value="ECO:0007669"/>
    <property type="project" value="UniProtKB-KW"/>
</dbReference>
<evidence type="ECO:0000256" key="2">
    <source>
        <dbReference type="ARBA" id="ARBA00022801"/>
    </source>
</evidence>
<keyword evidence="1 9" id="KW-0732">Signal</keyword>
<dbReference type="Proteomes" id="UP000000628">
    <property type="component" value="Chromosome"/>
</dbReference>
<evidence type="ECO:0000256" key="8">
    <source>
        <dbReference type="SAM" id="MobiDB-lite"/>
    </source>
</evidence>
<dbReference type="SMART" id="SM00637">
    <property type="entry name" value="CBD_II"/>
    <property type="match status" value="1"/>
</dbReference>
<dbReference type="AlphaFoldDB" id="C7R1S7"/>
<keyword evidence="6" id="KW-0624">Polysaccharide degradation</keyword>
<organism evidence="11 12">
    <name type="scientific">Jonesia denitrificans (strain ATCC 14870 / DSM 20603 / BCRC 15368 / CIP 55.134 / JCM 11481 / NBRC 15587 / NCTC 10816 / Prevot 55134)</name>
    <name type="common">Listeria denitrificans</name>
    <dbReference type="NCBI Taxonomy" id="471856"/>
    <lineage>
        <taxon>Bacteria</taxon>
        <taxon>Bacillati</taxon>
        <taxon>Actinomycetota</taxon>
        <taxon>Actinomycetes</taxon>
        <taxon>Micrococcales</taxon>
        <taxon>Jonesiaceae</taxon>
        <taxon>Jonesia</taxon>
    </lineage>
</organism>
<dbReference type="HOGENOM" id="CLU_004180_1_0_11"/>
<name>C7R1S7_JONDD</name>
<evidence type="ECO:0000256" key="3">
    <source>
        <dbReference type="ARBA" id="ARBA00023001"/>
    </source>
</evidence>
<dbReference type="SUPFAM" id="SSF110296">
    <property type="entry name" value="Oligoxyloglucan reducing end-specific cellobiohydrolase"/>
    <property type="match status" value="2"/>
</dbReference>
<dbReference type="OrthoDB" id="9764804at2"/>
<dbReference type="CAZy" id="GH74">
    <property type="family name" value="Glycoside Hydrolase Family 74"/>
</dbReference>
<dbReference type="PROSITE" id="PS51173">
    <property type="entry name" value="CBM2"/>
    <property type="match status" value="1"/>
</dbReference>
<keyword evidence="2" id="KW-0378">Hydrolase</keyword>
<dbReference type="InterPro" id="IPR008965">
    <property type="entry name" value="CBM2/CBM3_carb-bd_dom_sf"/>
</dbReference>
<accession>C7R1S7</accession>
<dbReference type="RefSeq" id="WP_015771023.1">
    <property type="nucleotide sequence ID" value="NC_013174.1"/>
</dbReference>
<evidence type="ECO:0000256" key="6">
    <source>
        <dbReference type="ARBA" id="ARBA00023326"/>
    </source>
</evidence>
<keyword evidence="12" id="KW-1185">Reference proteome</keyword>
<dbReference type="FunFam" id="2.130.10.10:FF:000534">
    <property type="entry name" value="Xyloglucanase Xgh74A"/>
    <property type="match status" value="1"/>
</dbReference>
<feature type="domain" description="CBM2" evidence="10">
    <location>
        <begin position="824"/>
        <end position="933"/>
    </location>
</feature>
<evidence type="ECO:0000256" key="5">
    <source>
        <dbReference type="ARBA" id="ARBA00023295"/>
    </source>
</evidence>
<feature type="region of interest" description="Disordered" evidence="8">
    <location>
        <begin position="766"/>
        <end position="831"/>
    </location>
</feature>
<evidence type="ECO:0000256" key="7">
    <source>
        <dbReference type="ARBA" id="ARBA00037986"/>
    </source>
</evidence>
<dbReference type="STRING" id="471856.Jden_0731"/>
<evidence type="ECO:0000259" key="10">
    <source>
        <dbReference type="PROSITE" id="PS51173"/>
    </source>
</evidence>
<dbReference type="PANTHER" id="PTHR43739:SF2">
    <property type="entry name" value="OLIGOXYLOGLUCAN-REDUCING END-SPECIFIC XYLOGLUCANASE-RELATED"/>
    <property type="match status" value="1"/>
</dbReference>
<dbReference type="InterPro" id="IPR001919">
    <property type="entry name" value="CBD2"/>
</dbReference>
<dbReference type="eggNOG" id="COG4409">
    <property type="taxonomic scope" value="Bacteria"/>
</dbReference>
<feature type="chain" id="PRO_5002981943" evidence="9">
    <location>
        <begin position="24"/>
        <end position="934"/>
    </location>
</feature>
<dbReference type="InterPro" id="IPR012291">
    <property type="entry name" value="CBM2_carb-bd_dom_sf"/>
</dbReference>
<feature type="compositionally biased region" description="Acidic residues" evidence="8">
    <location>
        <begin position="785"/>
        <end position="821"/>
    </location>
</feature>
<dbReference type="Pfam" id="PF00553">
    <property type="entry name" value="CBM_2"/>
    <property type="match status" value="1"/>
</dbReference>
<evidence type="ECO:0000256" key="1">
    <source>
        <dbReference type="ARBA" id="ARBA00022729"/>
    </source>
</evidence>
<dbReference type="Gene3D" id="2.60.40.290">
    <property type="match status" value="1"/>
</dbReference>
<reference evidence="11 12" key="1">
    <citation type="journal article" date="2009" name="Stand. Genomic Sci.">
        <title>Complete genome sequence of Jonesia denitrificans type strain (Prevot 55134).</title>
        <authorList>
            <person name="Pukall R."/>
            <person name="Gehrich-Schroter G."/>
            <person name="Lapidus A."/>
            <person name="Nolan M."/>
            <person name="Glavina Del Rio T."/>
            <person name="Lucas S."/>
            <person name="Chen F."/>
            <person name="Tice H."/>
            <person name="Pitluck S."/>
            <person name="Cheng J.F."/>
            <person name="Copeland A."/>
            <person name="Saunders E."/>
            <person name="Brettin T."/>
            <person name="Detter J.C."/>
            <person name="Bruce D."/>
            <person name="Goodwin L."/>
            <person name="Pati A."/>
            <person name="Ivanova N."/>
            <person name="Mavromatis K."/>
            <person name="Ovchinnikova G."/>
            <person name="Chen A."/>
            <person name="Palaniappan K."/>
            <person name="Land M."/>
            <person name="Hauser L."/>
            <person name="Chang Y.J."/>
            <person name="Jeffries C.D."/>
            <person name="Chain P."/>
            <person name="Goker M."/>
            <person name="Bristow J."/>
            <person name="Eisen J.A."/>
            <person name="Markowitz V."/>
            <person name="Hugenholtz P."/>
            <person name="Kyrpides N.C."/>
            <person name="Klenk H.P."/>
            <person name="Han C."/>
        </authorList>
    </citation>
    <scope>NUCLEOTIDE SEQUENCE [LARGE SCALE GENOMIC DNA]</scope>
    <source>
        <strain evidence="12">ATCC 14870 / DSM 20603 / BCRC 15368 / CIP 55.134 / JCM 11481 / NBRC 15587 / NCTC 10816 / Prevot 55134</strain>
    </source>
</reference>
<dbReference type="GO" id="GO:0010411">
    <property type="term" value="P:xyloglucan metabolic process"/>
    <property type="evidence" value="ECO:0007669"/>
    <property type="project" value="TreeGrafter"/>
</dbReference>
<keyword evidence="4" id="KW-0119">Carbohydrate metabolism</keyword>
<comment type="similarity">
    <text evidence="7">Belongs to the glycosyl hydrolase 74 family.</text>
</comment>
<keyword evidence="5" id="KW-0326">Glycosidase</keyword>
<dbReference type="PANTHER" id="PTHR43739">
    <property type="entry name" value="XYLOGLUCANASE (EUROFUNG)"/>
    <property type="match status" value="1"/>
</dbReference>
<gene>
    <name evidence="11" type="ordered locus">Jden_0731</name>
</gene>
<dbReference type="CDD" id="cd15482">
    <property type="entry name" value="Sialidase_non-viral"/>
    <property type="match status" value="2"/>
</dbReference>
<protein>
    <submittedName>
        <fullName evidence="11">Cellulose-binding family II</fullName>
    </submittedName>
</protein>
<evidence type="ECO:0000256" key="4">
    <source>
        <dbReference type="ARBA" id="ARBA00023277"/>
    </source>
</evidence>
<dbReference type="GO" id="GO:0004553">
    <property type="term" value="F:hydrolase activity, hydrolyzing O-glycosyl compounds"/>
    <property type="evidence" value="ECO:0007669"/>
    <property type="project" value="InterPro"/>
</dbReference>
<dbReference type="EMBL" id="CP001706">
    <property type="protein sequence ID" value="ACV08395.1"/>
    <property type="molecule type" value="Genomic_DNA"/>
</dbReference>
<dbReference type="KEGG" id="jde:Jden_0731"/>
<dbReference type="GO" id="GO:0030247">
    <property type="term" value="F:polysaccharide binding"/>
    <property type="evidence" value="ECO:0007669"/>
    <property type="project" value="UniProtKB-UniRule"/>
</dbReference>
<dbReference type="CAZy" id="CBM2">
    <property type="family name" value="Carbohydrate-Binding Module Family 2"/>
</dbReference>
<dbReference type="InterPro" id="IPR052025">
    <property type="entry name" value="Xyloglucanase_GH74"/>
</dbReference>
<dbReference type="SUPFAM" id="SSF49384">
    <property type="entry name" value="Carbohydrate-binding domain"/>
    <property type="match status" value="1"/>
</dbReference>
<sequence>MRLRTLMATATTATLAVSGVGLAATASPLATAPAAYSNGDSPSGYSWSNVEIVGGGFVPGIIFNQSEPGLVYARTDIGGAYRLDEESGRWKPLNDDLGWDQWSHSGILSLATDPVDPDRVYLAAGTYTTDWDPQNGAILRSTDRGNTWEKTMLPFKIGGNMPGRGMGERLAIDPNNNKILYLGTESGNGLWKSTDYGETWNKVTEFPNAGNYVQDPSYDYTADNQGVVWVTFDPTSANAGQTTQTIYVGVADKDNTVYRTTDGGSTWERIPGQPTGYLAQKGVLDHEGQQLYIATSDTGGPYDGSKGDVWRLDVTSGEWTQISPIPSSSEDAAFGYSGLTIDRNDPDTIMVNSQISWWPDMFIYRSTDRGETWSPIWEFDGYPNRLARFTHDYSGAPWLDFGRTVQPPESNPKLGWMTQSFEIDPHNSDRFYYGTGGGIYGGTNLTDWDTGGTVDISVKAQGIEETSVQDLAAPPGNVELYSALGDIGGFAHTDISTVPDSFHYSQPHHDTVSSIDFAEDKPDTVVRAGKSISSETESWIGVSTSGGSSWFAGNKPGDVTGPGTVAISADASAIVWAPEGGPARRSTTLGSTWSDLTGLPEGAQVASDREDPKKFYAYAQGKFYYSTNAGQSFTASAFTGLPTEGNVRFRAVPGHEGHVWLAGGTTGETYGMWRSTDGGVTWSQLTGVDEGDSIGFGKPETTGDYPIIYTSSKIGGERGIFRSDDEGATWHRINDDQNQWYWTGASITGDPDVVGRVYIGTNGRGIIVGDVDNYTPGDGSGGGEEPTDPDPEPTDPDPEPTDPDPEPTDPDPEPTDPDPEPTDPGTGPASCQVTYSSNDWNSGFTASVSVKNVSDSPIQGWSLAFAFSEGQTITNMWSADVSSSGSQVTVTNAAWNATINPGQSVQFGFNGTHSGSNPAPSSFTLNGTACASSS</sequence>
<evidence type="ECO:0000313" key="11">
    <source>
        <dbReference type="EMBL" id="ACV08395.1"/>
    </source>
</evidence>
<dbReference type="Gene3D" id="2.130.10.10">
    <property type="entry name" value="YVTN repeat-like/Quinoprotein amine dehydrogenase"/>
    <property type="match status" value="2"/>
</dbReference>
<dbReference type="PROSITE" id="PS00561">
    <property type="entry name" value="CBM2_A"/>
    <property type="match status" value="1"/>
</dbReference>
<dbReference type="Pfam" id="PF02012">
    <property type="entry name" value="BNR"/>
    <property type="match status" value="1"/>
</dbReference>
<dbReference type="InterPro" id="IPR015943">
    <property type="entry name" value="WD40/YVTN_repeat-like_dom_sf"/>
</dbReference>